<evidence type="ECO:0000313" key="2">
    <source>
        <dbReference type="Proteomes" id="UP001066276"/>
    </source>
</evidence>
<sequence>MLRLLLNSLAPSTQQAYVRAWREFTRSGACRRDDEGDRLEDVVRFIMELVESRQSRITISRKVSELLGTQRQIGVTRDDIDFGRDHLVVRIGSSKTDQQGFGARVI</sequence>
<evidence type="ECO:0000313" key="1">
    <source>
        <dbReference type="EMBL" id="KAJ1172018.1"/>
    </source>
</evidence>
<name>A0AAV7T6F2_PLEWA</name>
<gene>
    <name evidence="1" type="ORF">NDU88_003874</name>
</gene>
<proteinExistence type="predicted"/>
<keyword evidence="2" id="KW-1185">Reference proteome</keyword>
<dbReference type="AlphaFoldDB" id="A0AAV7T6F2"/>
<dbReference type="EMBL" id="JANPWB010000007">
    <property type="protein sequence ID" value="KAJ1172018.1"/>
    <property type="molecule type" value="Genomic_DNA"/>
</dbReference>
<reference evidence="1" key="1">
    <citation type="journal article" date="2022" name="bioRxiv">
        <title>Sequencing and chromosome-scale assembly of the giantPleurodeles waltlgenome.</title>
        <authorList>
            <person name="Brown T."/>
            <person name="Elewa A."/>
            <person name="Iarovenko S."/>
            <person name="Subramanian E."/>
            <person name="Araus A.J."/>
            <person name="Petzold A."/>
            <person name="Susuki M."/>
            <person name="Suzuki K.-i.T."/>
            <person name="Hayashi T."/>
            <person name="Toyoda A."/>
            <person name="Oliveira C."/>
            <person name="Osipova E."/>
            <person name="Leigh N.D."/>
            <person name="Simon A."/>
            <person name="Yun M.H."/>
        </authorList>
    </citation>
    <scope>NUCLEOTIDE SEQUENCE</scope>
    <source>
        <strain evidence="1">20211129_DDA</strain>
        <tissue evidence="1">Liver</tissue>
    </source>
</reference>
<comment type="caution">
    <text evidence="1">The sequence shown here is derived from an EMBL/GenBank/DDBJ whole genome shotgun (WGS) entry which is preliminary data.</text>
</comment>
<accession>A0AAV7T6F2</accession>
<protein>
    <submittedName>
        <fullName evidence="1">Uncharacterized protein</fullName>
    </submittedName>
</protein>
<organism evidence="1 2">
    <name type="scientific">Pleurodeles waltl</name>
    <name type="common">Iberian ribbed newt</name>
    <dbReference type="NCBI Taxonomy" id="8319"/>
    <lineage>
        <taxon>Eukaryota</taxon>
        <taxon>Metazoa</taxon>
        <taxon>Chordata</taxon>
        <taxon>Craniata</taxon>
        <taxon>Vertebrata</taxon>
        <taxon>Euteleostomi</taxon>
        <taxon>Amphibia</taxon>
        <taxon>Batrachia</taxon>
        <taxon>Caudata</taxon>
        <taxon>Salamandroidea</taxon>
        <taxon>Salamandridae</taxon>
        <taxon>Pleurodelinae</taxon>
        <taxon>Pleurodeles</taxon>
    </lineage>
</organism>
<dbReference type="Proteomes" id="UP001066276">
    <property type="component" value="Chromosome 4_1"/>
</dbReference>